<sequence length="68" mass="7942">LKKMSPKVGLGRLNEAKGYERDKENSRTRNARLDISRKKAYQSDGCETHRNKKTSKKAVHRERKKNSK</sequence>
<proteinExistence type="predicted"/>
<gene>
    <name evidence="1" type="ORF">BDN72DRAFT_850848</name>
</gene>
<organism evidence="1 2">
    <name type="scientific">Pluteus cervinus</name>
    <dbReference type="NCBI Taxonomy" id="181527"/>
    <lineage>
        <taxon>Eukaryota</taxon>
        <taxon>Fungi</taxon>
        <taxon>Dikarya</taxon>
        <taxon>Basidiomycota</taxon>
        <taxon>Agaricomycotina</taxon>
        <taxon>Agaricomycetes</taxon>
        <taxon>Agaricomycetidae</taxon>
        <taxon>Agaricales</taxon>
        <taxon>Pluteineae</taxon>
        <taxon>Pluteaceae</taxon>
        <taxon>Pluteus</taxon>
    </lineage>
</organism>
<dbReference type="Proteomes" id="UP000308600">
    <property type="component" value="Unassembled WGS sequence"/>
</dbReference>
<reference evidence="1 2" key="1">
    <citation type="journal article" date="2019" name="Nat. Ecol. Evol.">
        <title>Megaphylogeny resolves global patterns of mushroom evolution.</title>
        <authorList>
            <person name="Varga T."/>
            <person name="Krizsan K."/>
            <person name="Foldi C."/>
            <person name="Dima B."/>
            <person name="Sanchez-Garcia M."/>
            <person name="Sanchez-Ramirez S."/>
            <person name="Szollosi G.J."/>
            <person name="Szarkandi J.G."/>
            <person name="Papp V."/>
            <person name="Albert L."/>
            <person name="Andreopoulos W."/>
            <person name="Angelini C."/>
            <person name="Antonin V."/>
            <person name="Barry K.W."/>
            <person name="Bougher N.L."/>
            <person name="Buchanan P."/>
            <person name="Buyck B."/>
            <person name="Bense V."/>
            <person name="Catcheside P."/>
            <person name="Chovatia M."/>
            <person name="Cooper J."/>
            <person name="Damon W."/>
            <person name="Desjardin D."/>
            <person name="Finy P."/>
            <person name="Geml J."/>
            <person name="Haridas S."/>
            <person name="Hughes K."/>
            <person name="Justo A."/>
            <person name="Karasinski D."/>
            <person name="Kautmanova I."/>
            <person name="Kiss B."/>
            <person name="Kocsube S."/>
            <person name="Kotiranta H."/>
            <person name="LaButti K.M."/>
            <person name="Lechner B.E."/>
            <person name="Liimatainen K."/>
            <person name="Lipzen A."/>
            <person name="Lukacs Z."/>
            <person name="Mihaltcheva S."/>
            <person name="Morgado L.N."/>
            <person name="Niskanen T."/>
            <person name="Noordeloos M.E."/>
            <person name="Ohm R.A."/>
            <person name="Ortiz-Santana B."/>
            <person name="Ovrebo C."/>
            <person name="Racz N."/>
            <person name="Riley R."/>
            <person name="Savchenko A."/>
            <person name="Shiryaev A."/>
            <person name="Soop K."/>
            <person name="Spirin V."/>
            <person name="Szebenyi C."/>
            <person name="Tomsovsky M."/>
            <person name="Tulloss R.E."/>
            <person name="Uehling J."/>
            <person name="Grigoriev I.V."/>
            <person name="Vagvolgyi C."/>
            <person name="Papp T."/>
            <person name="Martin F.M."/>
            <person name="Miettinen O."/>
            <person name="Hibbett D.S."/>
            <person name="Nagy L.G."/>
        </authorList>
    </citation>
    <scope>NUCLEOTIDE SEQUENCE [LARGE SCALE GENOMIC DNA]</scope>
    <source>
        <strain evidence="1 2">NL-1719</strain>
    </source>
</reference>
<protein>
    <submittedName>
        <fullName evidence="1">Uncharacterized protein</fullName>
    </submittedName>
</protein>
<accession>A0ACD3A3H4</accession>
<dbReference type="EMBL" id="ML208827">
    <property type="protein sequence ID" value="TFK60132.1"/>
    <property type="molecule type" value="Genomic_DNA"/>
</dbReference>
<name>A0ACD3A3H4_9AGAR</name>
<keyword evidence="2" id="KW-1185">Reference proteome</keyword>
<evidence type="ECO:0000313" key="1">
    <source>
        <dbReference type="EMBL" id="TFK60132.1"/>
    </source>
</evidence>
<evidence type="ECO:0000313" key="2">
    <source>
        <dbReference type="Proteomes" id="UP000308600"/>
    </source>
</evidence>
<feature type="non-terminal residue" evidence="1">
    <location>
        <position position="1"/>
    </location>
</feature>